<keyword evidence="2 6" id="KW-0645">Protease</keyword>
<dbReference type="InterPro" id="IPR044635">
    <property type="entry name" value="UBP14-like"/>
</dbReference>
<dbReference type="InterPro" id="IPR029071">
    <property type="entry name" value="Ubiquitin-like_domsf"/>
</dbReference>
<dbReference type="GO" id="GO:0004843">
    <property type="term" value="F:cysteine-type deubiquitinase activity"/>
    <property type="evidence" value="ECO:0007669"/>
    <property type="project" value="UniProtKB-UniRule"/>
</dbReference>
<dbReference type="EC" id="3.4.19.12" evidence="6"/>
<dbReference type="KEGG" id="pan:PODANSg062"/>
<keyword evidence="4 6" id="KW-0378">Hydrolase</keyword>
<keyword evidence="5 6" id="KW-0788">Thiol protease</keyword>
<dbReference type="FunCoup" id="B2ABF6">
    <property type="interactions" value="1085"/>
</dbReference>
<dbReference type="GO" id="GO:0043161">
    <property type="term" value="P:proteasome-mediated ubiquitin-dependent protein catabolic process"/>
    <property type="evidence" value="ECO:0007669"/>
    <property type="project" value="InterPro"/>
</dbReference>
<dbReference type="InterPro" id="IPR038765">
    <property type="entry name" value="Papain-like_cys_pep_sf"/>
</dbReference>
<sequence>MMLSWSCRRRSGYPWQAPCLSRAAVRRARAGRHRYVAAQAPGWLGYVILFSPATPCFSQLWRWVQSLSLPLTTPRLSFAFHARSTTSKPSDESQGCLGSLWLQGKRFRIRSFQLSILHSNLDRLSSHTCKRQQSTRMATVNVVIKHGPKKYDVEVDTTAPGEELKYQLFSLTGVEPDRQKILVKGGQLKDDTDMSKLGLKPGQVIMMMGTPGEGGGAIVRPTEKVKFLEDMTEAEQAQQAGATPAGLINLGNTCYLNSTLQALRSIPELQESLEKYEFRNAAPSGSQLGLTTTTPGADITYQLRNLFRDMSKTQEGMPPLGFLSALRTTFPQFAEKSKKGPGYAQQDAEEAWSQIVSQLNQKLQIKEGGEGSSAEASFISKYMCGELSSTLECDDAAAAEAGEEPTHSKDQFLKLNCHIDGQTAHLRDGLANGLKEKIEKRSEALGRDVTYTKTSKISRLPKYLTVHFVRFFWKRDVQKKAKIMRKVTFPHELDMVEFCTDDLRKALVPVRDKVREVRKEEEDVERARKRRKRNPVEDQTPEEKKEQEKKEKGKKPSTSADGDVEMGESFKTDAEFEAEKDAALLAAKKELNSLIDPELRKDDGANQSGIYELRGVVTHQGASADSGHYTAYIKKVGPKDPVTGKVGPEDGKWWWFNDDKVTEVTSDKIDALAGGGESHSALICLYKAIPLPTAEGVME</sequence>
<dbReference type="InterPro" id="IPR018200">
    <property type="entry name" value="USP_CS"/>
</dbReference>
<accession>B2ABF6</accession>
<evidence type="ECO:0000256" key="6">
    <source>
        <dbReference type="RuleBase" id="RU366025"/>
    </source>
</evidence>
<evidence type="ECO:0000313" key="11">
    <source>
        <dbReference type="EMBL" id="CDP24485.1"/>
    </source>
</evidence>
<evidence type="ECO:0000256" key="1">
    <source>
        <dbReference type="ARBA" id="ARBA00000707"/>
    </source>
</evidence>
<dbReference type="GO" id="GO:0070628">
    <property type="term" value="F:proteasome binding"/>
    <property type="evidence" value="ECO:0007669"/>
    <property type="project" value="TreeGrafter"/>
</dbReference>
<feature type="region of interest" description="Disordered" evidence="7">
    <location>
        <begin position="518"/>
        <end position="567"/>
    </location>
</feature>
<dbReference type="PROSITE" id="PS50235">
    <property type="entry name" value="USP_3"/>
    <property type="match status" value="1"/>
</dbReference>
<dbReference type="Gene3D" id="3.10.20.90">
    <property type="entry name" value="Phosphatidylinositol 3-kinase Catalytic Subunit, Chain A, domain 1"/>
    <property type="match status" value="1"/>
</dbReference>
<dbReference type="Pfam" id="PF00443">
    <property type="entry name" value="UCH"/>
    <property type="match status" value="1"/>
</dbReference>
<dbReference type="VEuPathDB" id="FungiDB:PODANS_1_20930"/>
<feature type="domain" description="USP" evidence="9">
    <location>
        <begin position="245"/>
        <end position="689"/>
    </location>
</feature>
<dbReference type="PANTHER" id="PTHR43982">
    <property type="entry name" value="UBIQUITIN CARBOXYL-TERMINAL HYDROLASE"/>
    <property type="match status" value="1"/>
</dbReference>
<name>B2ABF6_PODAN</name>
<evidence type="ECO:0000256" key="7">
    <source>
        <dbReference type="SAM" id="MobiDB-lite"/>
    </source>
</evidence>
<evidence type="ECO:0000259" key="9">
    <source>
        <dbReference type="PROSITE" id="PS50235"/>
    </source>
</evidence>
<feature type="domain" description="Ubiquitin-like" evidence="8">
    <location>
        <begin position="138"/>
        <end position="214"/>
    </location>
</feature>
<dbReference type="SUPFAM" id="SSF54001">
    <property type="entry name" value="Cysteine proteinases"/>
    <property type="match status" value="1"/>
</dbReference>
<dbReference type="PROSITE" id="PS00972">
    <property type="entry name" value="USP_1"/>
    <property type="match status" value="1"/>
</dbReference>
<evidence type="ECO:0000256" key="3">
    <source>
        <dbReference type="ARBA" id="ARBA00022786"/>
    </source>
</evidence>
<dbReference type="RefSeq" id="XP_001903050.1">
    <property type="nucleotide sequence ID" value="XM_001903015.1"/>
</dbReference>
<feature type="compositionally biased region" description="Basic and acidic residues" evidence="7">
    <location>
        <begin position="541"/>
        <end position="551"/>
    </location>
</feature>
<dbReference type="AlphaFoldDB" id="B2ABF6"/>
<dbReference type="EMBL" id="CU633445">
    <property type="protein sequence ID" value="CAP60822.1"/>
    <property type="molecule type" value="Genomic_DNA"/>
</dbReference>
<dbReference type="PROSITE" id="PS50053">
    <property type="entry name" value="UBIQUITIN_2"/>
    <property type="match status" value="1"/>
</dbReference>
<reference evidence="12" key="3">
    <citation type="journal article" date="2014" name="Genetics">
        <title>Maintaining two mating types: Structure of the mating type locus and its role in heterokaryosis in Podospora anserina.</title>
        <authorList>
            <person name="Grognet P."/>
            <person name="Bidard F."/>
            <person name="Kuchly C."/>
            <person name="Tong L.C.H."/>
            <person name="Coppin E."/>
            <person name="Benkhali J.A."/>
            <person name="Couloux A."/>
            <person name="Wincker P."/>
            <person name="Debuchy R."/>
            <person name="Silar P."/>
        </authorList>
    </citation>
    <scope>GENOME REANNOTATION</scope>
    <source>
        <strain evidence="12">S / ATCC MYA-4624 / DSM 980 / FGSC 10383</strain>
    </source>
</reference>
<dbReference type="HOGENOM" id="CLU_017549_2_0_1"/>
<comment type="catalytic activity">
    <reaction evidence="1 6">
        <text>Thiol-dependent hydrolysis of ester, thioester, amide, peptide and isopeptide bonds formed by the C-terminal Gly of ubiquitin (a 76-residue protein attached to proteins as an intracellular targeting signal).</text>
        <dbReference type="EC" id="3.4.19.12"/>
    </reaction>
</comment>
<keyword evidence="3 6" id="KW-0833">Ubl conjugation pathway</keyword>
<reference evidence="11" key="4">
    <citation type="submission" date="2015-04" db="EMBL/GenBank/DDBJ databases">
        <title>Maintaining two mating types: Structure of the mating type locus and its role in heterokaryosis in Podospora anserina.</title>
        <authorList>
            <person name="Grognet P."/>
            <person name="Bidard F."/>
            <person name="Kuchly C."/>
            <person name="Chan Ho Tong L."/>
            <person name="Coppin E."/>
            <person name="Ait Benkhali J."/>
            <person name="Couloux A."/>
            <person name="Wincker P."/>
            <person name="Debuchy R."/>
            <person name="Silar P."/>
        </authorList>
    </citation>
    <scope>NUCLEOTIDE SEQUENCE</scope>
</reference>
<evidence type="ECO:0000256" key="5">
    <source>
        <dbReference type="ARBA" id="ARBA00022807"/>
    </source>
</evidence>
<dbReference type="OrthoDB" id="333239at2759"/>
<dbReference type="GO" id="GO:0061136">
    <property type="term" value="P:regulation of proteasomal protein catabolic process"/>
    <property type="evidence" value="ECO:0007669"/>
    <property type="project" value="TreeGrafter"/>
</dbReference>
<evidence type="ECO:0000313" key="12">
    <source>
        <dbReference type="Proteomes" id="UP000001197"/>
    </source>
</evidence>
<dbReference type="Pfam" id="PF00240">
    <property type="entry name" value="ubiquitin"/>
    <property type="match status" value="1"/>
</dbReference>
<dbReference type="CDD" id="cd02657">
    <property type="entry name" value="Peptidase_C19A"/>
    <property type="match status" value="1"/>
</dbReference>
<comment type="similarity">
    <text evidence="6">Belongs to the peptidase C19 family.</text>
</comment>
<protein>
    <recommendedName>
        <fullName evidence="6">Ubiquitin carboxyl-terminal hydrolase</fullName>
        <ecNumber evidence="6">3.4.19.12</ecNumber>
    </recommendedName>
</protein>
<dbReference type="EMBL" id="FO904936">
    <property type="protein sequence ID" value="CDP24485.1"/>
    <property type="molecule type" value="Genomic_DNA"/>
</dbReference>
<dbReference type="CDD" id="cd16104">
    <property type="entry name" value="Ubl_USP14_like"/>
    <property type="match status" value="1"/>
</dbReference>
<evidence type="ECO:0000259" key="8">
    <source>
        <dbReference type="PROSITE" id="PS50053"/>
    </source>
</evidence>
<organism evidence="10">
    <name type="scientific">Podospora anserina (strain S / ATCC MYA-4624 / DSM 980 / FGSC 10383)</name>
    <name type="common">Pleurage anserina</name>
    <dbReference type="NCBI Taxonomy" id="515849"/>
    <lineage>
        <taxon>Eukaryota</taxon>
        <taxon>Fungi</taxon>
        <taxon>Dikarya</taxon>
        <taxon>Ascomycota</taxon>
        <taxon>Pezizomycotina</taxon>
        <taxon>Sordariomycetes</taxon>
        <taxon>Sordariomycetidae</taxon>
        <taxon>Sordariales</taxon>
        <taxon>Podosporaceae</taxon>
        <taxon>Podospora</taxon>
        <taxon>Podospora anserina</taxon>
    </lineage>
</organism>
<dbReference type="SUPFAM" id="SSF54236">
    <property type="entry name" value="Ubiquitin-like"/>
    <property type="match status" value="1"/>
</dbReference>
<keyword evidence="12" id="KW-1185">Reference proteome</keyword>
<evidence type="ECO:0000313" key="10">
    <source>
        <dbReference type="EMBL" id="CAP60822.1"/>
    </source>
</evidence>
<dbReference type="STRING" id="515849.B2ABF6"/>
<dbReference type="InterPro" id="IPR001394">
    <property type="entry name" value="Peptidase_C19_UCH"/>
</dbReference>
<dbReference type="eggNOG" id="KOG1872">
    <property type="taxonomic scope" value="Eukaryota"/>
</dbReference>
<dbReference type="SMART" id="SM00213">
    <property type="entry name" value="UBQ"/>
    <property type="match status" value="1"/>
</dbReference>
<evidence type="ECO:0000256" key="2">
    <source>
        <dbReference type="ARBA" id="ARBA00022670"/>
    </source>
</evidence>
<dbReference type="GeneID" id="6187134"/>
<dbReference type="Gene3D" id="3.90.70.10">
    <property type="entry name" value="Cysteine proteinases"/>
    <property type="match status" value="1"/>
</dbReference>
<reference evidence="10" key="2">
    <citation type="submission" date="2008-07" db="EMBL/GenBank/DDBJ databases">
        <authorList>
            <person name="Genoscope - CEA"/>
        </authorList>
    </citation>
    <scope>NUCLEOTIDE SEQUENCE</scope>
    <source>
        <strain evidence="10">S mat+</strain>
    </source>
</reference>
<dbReference type="PANTHER" id="PTHR43982:SF1">
    <property type="entry name" value="UBIQUITIN CARBOXYL-TERMINAL HYDROLASE 14"/>
    <property type="match status" value="1"/>
</dbReference>
<proteinExistence type="inferred from homology"/>
<dbReference type="GO" id="GO:0016579">
    <property type="term" value="P:protein deubiquitination"/>
    <property type="evidence" value="ECO:0007669"/>
    <property type="project" value="InterPro"/>
</dbReference>
<evidence type="ECO:0000256" key="4">
    <source>
        <dbReference type="ARBA" id="ARBA00022801"/>
    </source>
</evidence>
<gene>
    <name evidence="10" type="ORF">PODANS_1_20930</name>
</gene>
<dbReference type="Proteomes" id="UP000001197">
    <property type="component" value="Chromosome 1"/>
</dbReference>
<dbReference type="PROSITE" id="PS00973">
    <property type="entry name" value="USP_2"/>
    <property type="match status" value="1"/>
</dbReference>
<dbReference type="InterPro" id="IPR000626">
    <property type="entry name" value="Ubiquitin-like_dom"/>
</dbReference>
<reference evidence="10 12" key="1">
    <citation type="journal article" date="2008" name="Genome Biol.">
        <title>The genome sequence of the model ascomycete fungus Podospora anserina.</title>
        <authorList>
            <person name="Espagne E."/>
            <person name="Lespinet O."/>
            <person name="Malagnac F."/>
            <person name="Da Silva C."/>
            <person name="Jaillon O."/>
            <person name="Porcel B.M."/>
            <person name="Couloux A."/>
            <person name="Aury J.-M."/>
            <person name="Segurens B."/>
            <person name="Poulain J."/>
            <person name="Anthouard V."/>
            <person name="Grossetete S."/>
            <person name="Khalili H."/>
            <person name="Coppin E."/>
            <person name="Dequard-Chablat M."/>
            <person name="Picard M."/>
            <person name="Contamine V."/>
            <person name="Arnaise S."/>
            <person name="Bourdais A."/>
            <person name="Berteaux-Lecellier V."/>
            <person name="Gautheret D."/>
            <person name="de Vries R.P."/>
            <person name="Battaglia E."/>
            <person name="Coutinho P.M."/>
            <person name="Danchin E.G.J."/>
            <person name="Henrissat B."/>
            <person name="El Khoury R."/>
            <person name="Sainsard-Chanet A."/>
            <person name="Boivin A."/>
            <person name="Pinan-Lucarre B."/>
            <person name="Sellem C.H."/>
            <person name="Debuchy R."/>
            <person name="Wincker P."/>
            <person name="Weissenbach J."/>
            <person name="Silar P."/>
        </authorList>
    </citation>
    <scope>NUCLEOTIDE SEQUENCE [LARGE SCALE GENOMIC DNA]</scope>
    <source>
        <strain evidence="12">S / ATCC MYA-4624 / DSM 980 / FGSC 10383</strain>
        <strain evidence="10">S mat+</strain>
    </source>
</reference>
<dbReference type="InterPro" id="IPR028889">
    <property type="entry name" value="USP"/>
</dbReference>